<dbReference type="FunFam" id="1.20.58.760:FF:000001">
    <property type="entry name" value="ATP-dependent zinc metalloprotease FtsH"/>
    <property type="match status" value="1"/>
</dbReference>
<accession>A0A1F8E9V3</accession>
<dbReference type="Proteomes" id="UP000178520">
    <property type="component" value="Unassembled WGS sequence"/>
</dbReference>
<dbReference type="GO" id="GO:0004176">
    <property type="term" value="F:ATP-dependent peptidase activity"/>
    <property type="evidence" value="ECO:0007669"/>
    <property type="project" value="InterPro"/>
</dbReference>
<dbReference type="InterPro" id="IPR037219">
    <property type="entry name" value="Peptidase_M41-like"/>
</dbReference>
<keyword evidence="8 14" id="KW-0862">Zinc</keyword>
<keyword evidence="4 14" id="KW-0812">Transmembrane</keyword>
<dbReference type="GO" id="GO:0051301">
    <property type="term" value="P:cell division"/>
    <property type="evidence" value="ECO:0007669"/>
    <property type="project" value="UniProtKB-KW"/>
</dbReference>
<dbReference type="GO" id="GO:0005524">
    <property type="term" value="F:ATP binding"/>
    <property type="evidence" value="ECO:0007669"/>
    <property type="project" value="UniProtKB-UniRule"/>
</dbReference>
<dbReference type="Gene3D" id="1.20.58.760">
    <property type="entry name" value="Peptidase M41"/>
    <property type="match status" value="1"/>
</dbReference>
<evidence type="ECO:0000256" key="14">
    <source>
        <dbReference type="HAMAP-Rule" id="MF_01458"/>
    </source>
</evidence>
<dbReference type="SUPFAM" id="SSF52540">
    <property type="entry name" value="P-loop containing nucleoside triphosphate hydrolases"/>
    <property type="match status" value="1"/>
</dbReference>
<dbReference type="EMBL" id="MGJA01000010">
    <property type="protein sequence ID" value="OGM97674.1"/>
    <property type="molecule type" value="Genomic_DNA"/>
</dbReference>
<dbReference type="SUPFAM" id="SSF140990">
    <property type="entry name" value="FtsH protease domain-like"/>
    <property type="match status" value="1"/>
</dbReference>
<comment type="subcellular location">
    <subcellularLocation>
        <location evidence="14">Cell membrane</location>
        <topology evidence="14">Multi-pass membrane protein</topology>
        <orientation evidence="14">Cytoplasmic side</orientation>
    </subcellularLocation>
    <subcellularLocation>
        <location evidence="1">Membrane</location>
    </subcellularLocation>
</comment>
<comment type="cofactor">
    <cofactor evidence="14">
        <name>Zn(2+)</name>
        <dbReference type="ChEBI" id="CHEBI:29105"/>
    </cofactor>
    <text evidence="14">Binds 1 zinc ion per subunit.</text>
</comment>
<dbReference type="PANTHER" id="PTHR23076:SF97">
    <property type="entry name" value="ATP-DEPENDENT ZINC METALLOPROTEASE YME1L1"/>
    <property type="match status" value="1"/>
</dbReference>
<dbReference type="GO" id="GO:0030163">
    <property type="term" value="P:protein catabolic process"/>
    <property type="evidence" value="ECO:0007669"/>
    <property type="project" value="UniProtKB-UniRule"/>
</dbReference>
<dbReference type="InterPro" id="IPR041569">
    <property type="entry name" value="AAA_lid_3"/>
</dbReference>
<dbReference type="Pfam" id="PF17862">
    <property type="entry name" value="AAA_lid_3"/>
    <property type="match status" value="1"/>
</dbReference>
<dbReference type="PANTHER" id="PTHR23076">
    <property type="entry name" value="METALLOPROTEASE M41 FTSH"/>
    <property type="match status" value="1"/>
</dbReference>
<name>A0A1F8E9V3_9BACT</name>
<comment type="similarity">
    <text evidence="13 14">In the central section; belongs to the AAA ATPase family.</text>
</comment>
<comment type="subunit">
    <text evidence="14">Homohexamer.</text>
</comment>
<dbReference type="GO" id="GO:0005886">
    <property type="term" value="C:plasma membrane"/>
    <property type="evidence" value="ECO:0007669"/>
    <property type="project" value="UniProtKB-SubCell"/>
</dbReference>
<evidence type="ECO:0000256" key="13">
    <source>
        <dbReference type="ARBA" id="ARBA00061570"/>
    </source>
</evidence>
<evidence type="ECO:0000256" key="7">
    <source>
        <dbReference type="ARBA" id="ARBA00022801"/>
    </source>
</evidence>
<feature type="domain" description="AAA+ ATPase" evidence="16">
    <location>
        <begin position="197"/>
        <end position="336"/>
    </location>
</feature>
<dbReference type="Gene3D" id="3.40.50.300">
    <property type="entry name" value="P-loop containing nucleotide triphosphate hydrolases"/>
    <property type="match status" value="1"/>
</dbReference>
<dbReference type="GO" id="GO:0016887">
    <property type="term" value="F:ATP hydrolysis activity"/>
    <property type="evidence" value="ECO:0007669"/>
    <property type="project" value="UniProtKB-UniRule"/>
</dbReference>
<dbReference type="Pfam" id="PF01434">
    <property type="entry name" value="Peptidase_M41"/>
    <property type="match status" value="1"/>
</dbReference>
<organism evidence="17 18">
    <name type="scientific">Candidatus Yanofskybacteria bacterium RIFCSPHIGHO2_01_FULL_41_21</name>
    <dbReference type="NCBI Taxonomy" id="1802660"/>
    <lineage>
        <taxon>Bacteria</taxon>
        <taxon>Candidatus Yanofskyibacteriota</taxon>
    </lineage>
</organism>
<keyword evidence="11 14" id="KW-0482">Metalloprotease</keyword>
<evidence type="ECO:0000256" key="15">
    <source>
        <dbReference type="RuleBase" id="RU003651"/>
    </source>
</evidence>
<comment type="similarity">
    <text evidence="15">Belongs to the AAA ATPase family.</text>
</comment>
<evidence type="ECO:0000259" key="16">
    <source>
        <dbReference type="SMART" id="SM00382"/>
    </source>
</evidence>
<keyword evidence="9 14" id="KW-0067">ATP-binding</keyword>
<keyword evidence="10 14" id="KW-1133">Transmembrane helix</keyword>
<feature type="transmembrane region" description="Helical" evidence="14">
    <location>
        <begin position="7"/>
        <end position="25"/>
    </location>
</feature>
<comment type="function">
    <text evidence="14">Acts as a processive, ATP-dependent zinc metallopeptidase for both cytoplasmic and membrane proteins. Plays a role in the quality control of integral membrane proteins.</text>
</comment>
<evidence type="ECO:0000313" key="17">
    <source>
        <dbReference type="EMBL" id="OGM97674.1"/>
    </source>
</evidence>
<keyword evidence="17" id="KW-0132">Cell division</keyword>
<evidence type="ECO:0000313" key="18">
    <source>
        <dbReference type="Proteomes" id="UP000178520"/>
    </source>
</evidence>
<dbReference type="SMART" id="SM00382">
    <property type="entry name" value="AAA"/>
    <property type="match status" value="1"/>
</dbReference>
<comment type="similarity">
    <text evidence="2 14">In the C-terminal section; belongs to the peptidase M41 family.</text>
</comment>
<evidence type="ECO:0000256" key="1">
    <source>
        <dbReference type="ARBA" id="ARBA00004370"/>
    </source>
</evidence>
<proteinExistence type="inferred from homology"/>
<evidence type="ECO:0000256" key="9">
    <source>
        <dbReference type="ARBA" id="ARBA00022840"/>
    </source>
</evidence>
<dbReference type="InterPro" id="IPR000642">
    <property type="entry name" value="Peptidase_M41"/>
</dbReference>
<dbReference type="CDD" id="cd19501">
    <property type="entry name" value="RecA-like_FtsH"/>
    <property type="match status" value="1"/>
</dbReference>
<dbReference type="PROSITE" id="PS00674">
    <property type="entry name" value="AAA"/>
    <property type="match status" value="1"/>
</dbReference>
<dbReference type="Gene3D" id="1.10.8.60">
    <property type="match status" value="1"/>
</dbReference>
<keyword evidence="5 14" id="KW-0479">Metal-binding</keyword>
<dbReference type="EC" id="3.4.24.-" evidence="14"/>
<keyword evidence="7 14" id="KW-0378">Hydrolase</keyword>
<comment type="caution">
    <text evidence="17">The sequence shown here is derived from an EMBL/GenBank/DDBJ whole genome shotgun (WGS) entry which is preliminary data.</text>
</comment>
<evidence type="ECO:0000256" key="2">
    <source>
        <dbReference type="ARBA" id="ARBA00010044"/>
    </source>
</evidence>
<dbReference type="InterPro" id="IPR027417">
    <property type="entry name" value="P-loop_NTPase"/>
</dbReference>
<reference evidence="17 18" key="1">
    <citation type="journal article" date="2016" name="Nat. Commun.">
        <title>Thousands of microbial genomes shed light on interconnected biogeochemical processes in an aquifer system.</title>
        <authorList>
            <person name="Anantharaman K."/>
            <person name="Brown C.T."/>
            <person name="Hug L.A."/>
            <person name="Sharon I."/>
            <person name="Castelle C.J."/>
            <person name="Probst A.J."/>
            <person name="Thomas B.C."/>
            <person name="Singh A."/>
            <person name="Wilkins M.J."/>
            <person name="Karaoz U."/>
            <person name="Brodie E.L."/>
            <person name="Williams K.H."/>
            <person name="Hubbard S.S."/>
            <person name="Banfield J.F."/>
        </authorList>
    </citation>
    <scope>NUCLEOTIDE SEQUENCE [LARGE SCALE GENOMIC DNA]</scope>
</reference>
<evidence type="ECO:0000256" key="4">
    <source>
        <dbReference type="ARBA" id="ARBA00022692"/>
    </source>
</evidence>
<feature type="binding site" evidence="14">
    <location>
        <position position="431"/>
    </location>
    <ligand>
        <name>Zn(2+)</name>
        <dbReference type="ChEBI" id="CHEBI:29105"/>
        <note>catalytic</note>
    </ligand>
</feature>
<keyword evidence="3 14" id="KW-0645">Protease</keyword>
<evidence type="ECO:0000256" key="5">
    <source>
        <dbReference type="ARBA" id="ARBA00022723"/>
    </source>
</evidence>
<evidence type="ECO:0000256" key="10">
    <source>
        <dbReference type="ARBA" id="ARBA00022989"/>
    </source>
</evidence>
<evidence type="ECO:0000256" key="6">
    <source>
        <dbReference type="ARBA" id="ARBA00022741"/>
    </source>
</evidence>
<evidence type="ECO:0000256" key="3">
    <source>
        <dbReference type="ARBA" id="ARBA00022670"/>
    </source>
</evidence>
<dbReference type="GO" id="GO:0004222">
    <property type="term" value="F:metalloendopeptidase activity"/>
    <property type="evidence" value="ECO:0007669"/>
    <property type="project" value="InterPro"/>
</dbReference>
<dbReference type="InterPro" id="IPR003593">
    <property type="entry name" value="AAA+_ATPase"/>
</dbReference>
<dbReference type="InterPro" id="IPR005936">
    <property type="entry name" value="FtsH"/>
</dbReference>
<dbReference type="InterPro" id="IPR003960">
    <property type="entry name" value="ATPase_AAA_CS"/>
</dbReference>
<keyword evidence="6 14" id="KW-0547">Nucleotide-binding</keyword>
<feature type="active site" evidence="14">
    <location>
        <position position="428"/>
    </location>
</feature>
<dbReference type="STRING" id="1802660.A2735_03670"/>
<feature type="binding site" evidence="14">
    <location>
        <begin position="205"/>
        <end position="212"/>
    </location>
    <ligand>
        <name>ATP</name>
        <dbReference type="ChEBI" id="CHEBI:30616"/>
    </ligand>
</feature>
<dbReference type="HAMAP" id="MF_01458">
    <property type="entry name" value="FtsH"/>
    <property type="match status" value="1"/>
</dbReference>
<dbReference type="FunFam" id="1.10.8.60:FF:000001">
    <property type="entry name" value="ATP-dependent zinc metalloprotease FtsH"/>
    <property type="match status" value="1"/>
</dbReference>
<evidence type="ECO:0000256" key="8">
    <source>
        <dbReference type="ARBA" id="ARBA00022833"/>
    </source>
</evidence>
<dbReference type="NCBIfam" id="TIGR01241">
    <property type="entry name" value="FtsH_fam"/>
    <property type="match status" value="1"/>
</dbReference>
<keyword evidence="12 14" id="KW-0472">Membrane</keyword>
<evidence type="ECO:0000256" key="11">
    <source>
        <dbReference type="ARBA" id="ARBA00023049"/>
    </source>
</evidence>
<dbReference type="GO" id="GO:0008270">
    <property type="term" value="F:zinc ion binding"/>
    <property type="evidence" value="ECO:0007669"/>
    <property type="project" value="UniProtKB-UniRule"/>
</dbReference>
<evidence type="ECO:0000256" key="12">
    <source>
        <dbReference type="ARBA" id="ARBA00023136"/>
    </source>
</evidence>
<feature type="transmembrane region" description="Helical" evidence="14">
    <location>
        <begin position="109"/>
        <end position="131"/>
    </location>
</feature>
<sequence length="605" mass="66164">MKSYIRYFLIVFGILMITAGIAAFFDSSFKSPPVIALSELVTKINAGDIKEINVTGDTIKIIATNGDQSLTKKETAISAFETLINLGADKAKLSAIKIQIQEPSGFESIVSGLIPIVLPFLFIWLIFWFMFRQAQKGSGQAMSFGKSKAQLADTSGGSRKPVTFADVAGLIEAKAEVSEIVEFLKDPKKFQKLGARIPRGVLLVGSPGTGKTLLARAVANEAHVPFYYVSGSEFVEMFVGVGANRVRDTFELAKKTAPSIIFIDEIDAVGRHRGAGLGGGHDEREQTLNQILVEMDGFDTNNAVIVMGATNRPDILDPALLRPGRFDRRVILDEPSLKDREAILKIHAMDKPLAKDVNLVPVAERTVGFSGAELANLLNEAAILAARSDQKEITQDNILEAIEKVILGPERRSHILTKKEKEITAYHEAGHALVASSLPHSDKVHKVSIVSRGRAGGFTMKVPSEDKYLKSKPEFESELAVLLAGYAAEKLIFKQVTTGASNDLKVASELARRMITQYGMSDTLGPVSFHEKDDLVFLGKDLSSAKSYSETIAYQIDTEIKKFVSKGLASAKKILSQHIDKLNLIAKELIKKETLEQKEFYALVR</sequence>
<dbReference type="FunFam" id="3.40.50.300:FF:000001">
    <property type="entry name" value="ATP-dependent zinc metalloprotease FtsH"/>
    <property type="match status" value="1"/>
</dbReference>
<dbReference type="Pfam" id="PF00004">
    <property type="entry name" value="AAA"/>
    <property type="match status" value="1"/>
</dbReference>
<dbReference type="InterPro" id="IPR003959">
    <property type="entry name" value="ATPase_AAA_core"/>
</dbReference>
<feature type="binding site" evidence="14">
    <location>
        <position position="427"/>
    </location>
    <ligand>
        <name>Zn(2+)</name>
        <dbReference type="ChEBI" id="CHEBI:29105"/>
        <note>catalytic</note>
    </ligand>
</feature>
<gene>
    <name evidence="14" type="primary">ftsH</name>
    <name evidence="17" type="ORF">A2735_03670</name>
</gene>
<dbReference type="GO" id="GO:0006508">
    <property type="term" value="P:proteolysis"/>
    <property type="evidence" value="ECO:0007669"/>
    <property type="project" value="UniProtKB-KW"/>
</dbReference>
<keyword evidence="17" id="KW-0131">Cell cycle</keyword>
<protein>
    <recommendedName>
        <fullName evidence="14">ATP-dependent zinc metalloprotease FtsH</fullName>
        <ecNumber evidence="14">3.4.24.-</ecNumber>
    </recommendedName>
</protein>
<dbReference type="AlphaFoldDB" id="A0A1F8E9V3"/>
<keyword evidence="14" id="KW-1003">Cell membrane</keyword>
<feature type="binding site" evidence="14">
    <location>
        <position position="503"/>
    </location>
    <ligand>
        <name>Zn(2+)</name>
        <dbReference type="ChEBI" id="CHEBI:29105"/>
        <note>catalytic</note>
    </ligand>
</feature>